<dbReference type="Pfam" id="PF07521">
    <property type="entry name" value="RMMBL"/>
    <property type="match status" value="1"/>
</dbReference>
<dbReference type="InterPro" id="IPR050698">
    <property type="entry name" value="MBL"/>
</dbReference>
<organism evidence="3">
    <name type="scientific">marine sediment metagenome</name>
    <dbReference type="NCBI Taxonomy" id="412755"/>
    <lineage>
        <taxon>unclassified sequences</taxon>
        <taxon>metagenomes</taxon>
        <taxon>ecological metagenomes</taxon>
    </lineage>
</organism>
<sequence>HIPGSLMFELILERKILFTGDINVIDTKLMKAVKPVSCDVLFLETTYAGREHPKREELEKQFLDKIEDVVRRGGVAVIPAFAVSRSQELAIVLKNAGFNVWFDGMGRKVSKIFLKYPKHLRSADDLKKALNKINFIHSDQGRKQALKSEVIITSSGMMDGGPVLHYMNLLKNDPKSAVLLTGYQVEGTNSRLLIEKGKLNFYGVTENVECEVEYFDFSAHAGHSELIEFAKACRPEKIVLFHGDNREVLVEPLKDVAEIYLPDT</sequence>
<dbReference type="SUPFAM" id="SSF56281">
    <property type="entry name" value="Metallo-hydrolase/oxidoreductase"/>
    <property type="match status" value="1"/>
</dbReference>
<dbReference type="InterPro" id="IPR022712">
    <property type="entry name" value="Beta_Casp"/>
</dbReference>
<dbReference type="PANTHER" id="PTHR11203:SF52">
    <property type="entry name" value="MRNA 3-END PROCESSING FACTOR"/>
    <property type="match status" value="1"/>
</dbReference>
<feature type="domain" description="Beta-Casp" evidence="2">
    <location>
        <begin position="86"/>
        <end position="193"/>
    </location>
</feature>
<keyword evidence="1" id="KW-0378">Hydrolase</keyword>
<dbReference type="AlphaFoldDB" id="X0UN63"/>
<dbReference type="PANTHER" id="PTHR11203">
    <property type="entry name" value="CLEAVAGE AND POLYADENYLATION SPECIFICITY FACTOR FAMILY MEMBER"/>
    <property type="match status" value="1"/>
</dbReference>
<feature type="non-terminal residue" evidence="3">
    <location>
        <position position="1"/>
    </location>
</feature>
<evidence type="ECO:0000259" key="2">
    <source>
        <dbReference type="SMART" id="SM01027"/>
    </source>
</evidence>
<name>X0UN63_9ZZZZ</name>
<dbReference type="SMART" id="SM01027">
    <property type="entry name" value="Beta-Casp"/>
    <property type="match status" value="1"/>
</dbReference>
<dbReference type="GO" id="GO:0016787">
    <property type="term" value="F:hydrolase activity"/>
    <property type="evidence" value="ECO:0007669"/>
    <property type="project" value="UniProtKB-KW"/>
</dbReference>
<reference evidence="3" key="1">
    <citation type="journal article" date="2014" name="Front. Microbiol.">
        <title>High frequency of phylogenetically diverse reductive dehalogenase-homologous genes in deep subseafloor sedimentary metagenomes.</title>
        <authorList>
            <person name="Kawai M."/>
            <person name="Futagami T."/>
            <person name="Toyoda A."/>
            <person name="Takaki Y."/>
            <person name="Nishi S."/>
            <person name="Hori S."/>
            <person name="Arai W."/>
            <person name="Tsubouchi T."/>
            <person name="Morono Y."/>
            <person name="Uchiyama I."/>
            <person name="Ito T."/>
            <person name="Fujiyama A."/>
            <person name="Inagaki F."/>
            <person name="Takami H."/>
        </authorList>
    </citation>
    <scope>NUCLEOTIDE SEQUENCE</scope>
    <source>
        <strain evidence="3">Expedition CK06-06</strain>
    </source>
</reference>
<proteinExistence type="predicted"/>
<dbReference type="Pfam" id="PF10996">
    <property type="entry name" value="Beta-Casp"/>
    <property type="match status" value="1"/>
</dbReference>
<gene>
    <name evidence="3" type="ORF">S01H1_44417</name>
</gene>
<dbReference type="GO" id="GO:0004521">
    <property type="term" value="F:RNA endonuclease activity"/>
    <property type="evidence" value="ECO:0007669"/>
    <property type="project" value="TreeGrafter"/>
</dbReference>
<protein>
    <recommendedName>
        <fullName evidence="2">Beta-Casp domain-containing protein</fullName>
    </recommendedName>
</protein>
<evidence type="ECO:0000256" key="1">
    <source>
        <dbReference type="ARBA" id="ARBA00022801"/>
    </source>
</evidence>
<accession>X0UN63</accession>
<dbReference type="InterPro" id="IPR011108">
    <property type="entry name" value="RMMBL"/>
</dbReference>
<evidence type="ECO:0000313" key="3">
    <source>
        <dbReference type="EMBL" id="GAG07204.1"/>
    </source>
</evidence>
<comment type="caution">
    <text evidence="3">The sequence shown here is derived from an EMBL/GenBank/DDBJ whole genome shotgun (WGS) entry which is preliminary data.</text>
</comment>
<dbReference type="Gene3D" id="3.40.50.10890">
    <property type="match status" value="1"/>
</dbReference>
<feature type="non-terminal residue" evidence="3">
    <location>
        <position position="264"/>
    </location>
</feature>
<dbReference type="InterPro" id="IPR036866">
    <property type="entry name" value="RibonucZ/Hydroxyglut_hydro"/>
</dbReference>
<dbReference type="EMBL" id="BARS01028333">
    <property type="protein sequence ID" value="GAG07204.1"/>
    <property type="molecule type" value="Genomic_DNA"/>
</dbReference>